<dbReference type="Proteomes" id="UP000554286">
    <property type="component" value="Unassembled WGS sequence"/>
</dbReference>
<gene>
    <name evidence="1" type="ORF">GGD89_003850</name>
</gene>
<evidence type="ECO:0000313" key="1">
    <source>
        <dbReference type="EMBL" id="MBB4268194.1"/>
    </source>
</evidence>
<accession>A0A7W6RGK8</accession>
<protein>
    <submittedName>
        <fullName evidence="1">Uncharacterized protein</fullName>
    </submittedName>
</protein>
<reference evidence="1 2" key="1">
    <citation type="submission" date="2020-08" db="EMBL/GenBank/DDBJ databases">
        <title>Genome sequencing of Purple Non-Sulfur Bacteria from various extreme environments.</title>
        <authorList>
            <person name="Mayer M."/>
        </authorList>
    </citation>
    <scope>NUCLEOTIDE SEQUENCE [LARGE SCALE GENOMIC DNA]</scope>
    <source>
        <strain evidence="1 2">JA131</strain>
    </source>
</reference>
<dbReference type="RefSeq" id="WP_184048923.1">
    <property type="nucleotide sequence ID" value="NZ_JACIGK010000058.1"/>
</dbReference>
<evidence type="ECO:0000313" key="2">
    <source>
        <dbReference type="Proteomes" id="UP000554286"/>
    </source>
</evidence>
<proteinExistence type="predicted"/>
<keyword evidence="2" id="KW-1185">Reference proteome</keyword>
<dbReference type="EMBL" id="JACIGK010000058">
    <property type="protein sequence ID" value="MBB4268194.1"/>
    <property type="molecule type" value="Genomic_DNA"/>
</dbReference>
<name>A0A7W6RGK8_9PROT</name>
<dbReference type="AlphaFoldDB" id="A0A7W6RGK8"/>
<comment type="caution">
    <text evidence="1">The sequence shown here is derived from an EMBL/GenBank/DDBJ whole genome shotgun (WGS) entry which is preliminary data.</text>
</comment>
<sequence>MPLDRARAHLAEIQSALTPAHPILIGQQVDTVVAVLGCPKHAAEDPDAWTDALVEALAVVPADLVVLACHRARTQLTFPPAPAELVALIRPEWARRRLAAMKIAGAITLARLNGHY</sequence>
<organism evidence="1 2">
    <name type="scientific">Roseospira visakhapatnamensis</name>
    <dbReference type="NCBI Taxonomy" id="390880"/>
    <lineage>
        <taxon>Bacteria</taxon>
        <taxon>Pseudomonadati</taxon>
        <taxon>Pseudomonadota</taxon>
        <taxon>Alphaproteobacteria</taxon>
        <taxon>Rhodospirillales</taxon>
        <taxon>Rhodospirillaceae</taxon>
        <taxon>Roseospira</taxon>
    </lineage>
</organism>